<evidence type="ECO:0000313" key="2">
    <source>
        <dbReference type="Proteomes" id="UP000829398"/>
    </source>
</evidence>
<reference evidence="2" key="1">
    <citation type="journal article" date="2023" name="Hortic. Res.">
        <title>A chromosome-level phased genome enabling allele-level studies in sweet orange: a case study on citrus Huanglongbing tolerance.</title>
        <authorList>
            <person name="Wu B."/>
            <person name="Yu Q."/>
            <person name="Deng Z."/>
            <person name="Duan Y."/>
            <person name="Luo F."/>
            <person name="Gmitter F. Jr."/>
        </authorList>
    </citation>
    <scope>NUCLEOTIDE SEQUENCE [LARGE SCALE GENOMIC DNA]</scope>
    <source>
        <strain evidence="2">cv. Valencia</strain>
    </source>
</reference>
<proteinExistence type="predicted"/>
<accession>A0ACB8HXH4</accession>
<evidence type="ECO:0000313" key="1">
    <source>
        <dbReference type="EMBL" id="KAH9679484.1"/>
    </source>
</evidence>
<keyword evidence="2" id="KW-1185">Reference proteome</keyword>
<name>A0ACB8HXH4_CITSI</name>
<protein>
    <submittedName>
        <fullName evidence="1">Integrase catalytic domain-containing protein</fullName>
    </submittedName>
</protein>
<dbReference type="EMBL" id="CM039178">
    <property type="protein sequence ID" value="KAH9679484.1"/>
    <property type="molecule type" value="Genomic_DNA"/>
</dbReference>
<dbReference type="Proteomes" id="UP000829398">
    <property type="component" value="Chromosome 9"/>
</dbReference>
<sequence>MFMYDVKAGGGLAKIKLALAAAQRNKQKRNRRKRDEGGKFCHKGDKSLRSLGFKWDHCDPTNNNPADSLVFDDGAASVLNEESRRKNKKNRQGCVASTSDDGEILYSEATTVSEGRKRLSDVWLIDSGATWHMTSRREWFHTYEPISGGSVYMGNDHALEIAGIGTIKIKMFNGTICTIGEVRHVNGLKKNLLSLGQMDSHGYKTHVENGIMKIVKGALVLMKAEKISANLFMLKGETLQEADACVASNREESTMMWHLKLGHMSEQGLKILSEQKLLPGLKSVSLPFCEHCVTSKQHRLKFNRSITRSKCILDLIHSDVWESPDISMRGAKYMVTFIDDYSRRYWVYPIKKKSDVFPVFKEYKARVELESGKRIKCLRTDNGGEYTDGEFLAFCKQEEAAKTACYIVNRSSSTAIGLKTVMEMWTRKPADYSYLHAFRCPVYVIYNAQERTKLDPKSRKCIFLGYADGVKGYHLWDPTAHKIVISRDVIFIEDQLQRKDEDDSSVKEKSETIPVYVENNPEDSDSSEAAPEHEEQEQVESEAPEVRRSTHERRPPTWHSEYVTKINVAYCFLTEDGEPSTFHEALNSSDVALWMTAMQEEIEALHKNKTWELVPLPHGRKVIGNKWVYKIKRDGNDQVERFRARLVVKGYAQKEGIDFNEIFSPVVRLTTVRIVLAMCATFDQHLEQLDVKTVFLHGELEEEISMLQPEGFTETGKENLVCRLNKSLYGLKQAPRCWYKRFDSFIMSLGYNRLSSDHCAYYKRFEDNDFIILLLYVDDMLVAGPNKDQVQELKAQLAREFEMKDLGPANKILGMQIHQDINNRKIWLSQKNYLKKILLCFNMQDCKSISTPLPVNFKLSSSMCPSNEAERKEMSRVPYASAVGSLMFAMICTRPDIAQAAGAVSRYMANPGGEHWIAVKRILRYIRGTSDVALCYGGSEFTVRGYVDSNFAGDLDKRKSTTSYVFTLAGAAVSWVSKLQTVVALSTTEAEYMAATQACKEAIWIQRLLEELGHKQQKIHVFCDSQSALHIARNPVFHSRTKHIGVQYHFV</sequence>
<gene>
    <name evidence="1" type="ORF">KPL71_026154</name>
</gene>
<organism evidence="1 2">
    <name type="scientific">Citrus sinensis</name>
    <name type="common">Sweet orange</name>
    <name type="synonym">Citrus aurantium var. sinensis</name>
    <dbReference type="NCBI Taxonomy" id="2711"/>
    <lineage>
        <taxon>Eukaryota</taxon>
        <taxon>Viridiplantae</taxon>
        <taxon>Streptophyta</taxon>
        <taxon>Embryophyta</taxon>
        <taxon>Tracheophyta</taxon>
        <taxon>Spermatophyta</taxon>
        <taxon>Magnoliopsida</taxon>
        <taxon>eudicotyledons</taxon>
        <taxon>Gunneridae</taxon>
        <taxon>Pentapetalae</taxon>
        <taxon>rosids</taxon>
        <taxon>malvids</taxon>
        <taxon>Sapindales</taxon>
        <taxon>Rutaceae</taxon>
        <taxon>Aurantioideae</taxon>
        <taxon>Citrus</taxon>
    </lineage>
</organism>
<comment type="caution">
    <text evidence="1">The sequence shown here is derived from an EMBL/GenBank/DDBJ whole genome shotgun (WGS) entry which is preliminary data.</text>
</comment>